<dbReference type="EMBL" id="MW892740">
    <property type="protein sequence ID" value="UVZ34919.1"/>
    <property type="molecule type" value="Genomic_DNA"/>
</dbReference>
<dbReference type="EMBL" id="MW892741">
    <property type="protein sequence ID" value="UVZ35090.1"/>
    <property type="molecule type" value="Genomic_DNA"/>
</dbReference>
<feature type="compositionally biased region" description="Basic and acidic residues" evidence="1">
    <location>
        <begin position="1"/>
        <end position="17"/>
    </location>
</feature>
<evidence type="ECO:0000313" key="2">
    <source>
        <dbReference type="EMBL" id="UVZ34919.1"/>
    </source>
</evidence>
<proteinExistence type="predicted"/>
<reference evidence="3" key="2">
    <citation type="submission" date="2021-04" db="EMBL/GenBank/DDBJ databases">
        <title>Melanchra picta nucleopolyhedrovirus is an isolate of species Mamestra configurata nucleopolyhedrovirus A.</title>
        <authorList>
            <person name="Harrison R.L."/>
            <person name="Rowley D.L."/>
        </authorList>
    </citation>
    <scope>NUCLEOTIDE SEQUENCE</scope>
    <source>
        <strain evidence="2">185</strain>
        <strain evidence="3">600</strain>
    </source>
</reference>
<evidence type="ECO:0000256" key="1">
    <source>
        <dbReference type="SAM" id="MobiDB-lite"/>
    </source>
</evidence>
<evidence type="ECO:0000313" key="3">
    <source>
        <dbReference type="EMBL" id="UVZ35090.1"/>
    </source>
</evidence>
<sequence length="102" mass="11472">MASRDGPRPPRQRRESNEPSIYADDLLHSLNSNNTVADLILNDESAKKRYSLEKISHHSGIAKTILDAIEDDDSFQLGTITSINALKLMSDIYDNKIVIFNQ</sequence>
<name>A0AA49CJI7_NPVMC</name>
<organism evidence="3">
    <name type="scientific">Melanchra picta nucleopolyhedrovirus</name>
    <dbReference type="NCBI Taxonomy" id="2975247"/>
    <lineage>
        <taxon>Viruses</taxon>
        <taxon>Viruses incertae sedis</taxon>
        <taxon>Naldaviricetes</taxon>
        <taxon>Lefavirales</taxon>
        <taxon>Baculoviridae</taxon>
        <taxon>Alphabaculovirus</taxon>
        <taxon>Alphabaculovirus maconfiguratae</taxon>
    </lineage>
</organism>
<dbReference type="InterPro" id="IPR009477">
    <property type="entry name" value="Baculo_Ac102"/>
</dbReference>
<feature type="region of interest" description="Disordered" evidence="1">
    <location>
        <begin position="1"/>
        <end position="20"/>
    </location>
</feature>
<protein>
    <submittedName>
        <fullName evidence="3">P12</fullName>
    </submittedName>
</protein>
<dbReference type="Pfam" id="PF06497">
    <property type="entry name" value="Baculo_Ac102"/>
    <property type="match status" value="1"/>
</dbReference>
<accession>A0AA49CJI7</accession>
<reference evidence="3" key="1">
    <citation type="journal article" date="1968" name="J. Invertebr. Pathol.">
        <title>A previously undescribed polyhedrosis of the zebra caterpillar, Ceramica picta.</title>
        <authorList>
            <person name="Adams J.R."/>
            <person name="Wallis R.L."/>
            <person name="Wilcox T.A."/>
            <person name="Faust R.M."/>
        </authorList>
    </citation>
    <scope>NUCLEOTIDE SEQUENCE</scope>
    <source>
        <strain evidence="2">185</strain>
        <strain evidence="3">600</strain>
    </source>
</reference>